<dbReference type="InterPro" id="IPR017583">
    <property type="entry name" value="Tagatose/fructose_Pkinase"/>
</dbReference>
<dbReference type="GO" id="GO:0005524">
    <property type="term" value="F:ATP binding"/>
    <property type="evidence" value="ECO:0007669"/>
    <property type="project" value="UniProtKB-KW"/>
</dbReference>
<comment type="caution">
    <text evidence="8">The sequence shown here is derived from an EMBL/GenBank/DDBJ whole genome shotgun (WGS) entry which is preliminary data.</text>
</comment>
<evidence type="ECO:0000256" key="3">
    <source>
        <dbReference type="ARBA" id="ARBA00022741"/>
    </source>
</evidence>
<dbReference type="Gene3D" id="3.40.1190.20">
    <property type="match status" value="1"/>
</dbReference>
<evidence type="ECO:0000256" key="6">
    <source>
        <dbReference type="PIRNR" id="PIRNR000535"/>
    </source>
</evidence>
<comment type="similarity">
    <text evidence="1">Belongs to the carbohydrate kinase PfkB family.</text>
</comment>
<dbReference type="PANTHER" id="PTHR46566">
    <property type="entry name" value="1-PHOSPHOFRUCTOKINASE-RELATED"/>
    <property type="match status" value="1"/>
</dbReference>
<keyword evidence="9" id="KW-1185">Reference proteome</keyword>
<evidence type="ECO:0000313" key="8">
    <source>
        <dbReference type="EMBL" id="RZU62598.1"/>
    </source>
</evidence>
<dbReference type="CDD" id="cd01164">
    <property type="entry name" value="FruK_PfkB_like"/>
    <property type="match status" value="1"/>
</dbReference>
<reference evidence="8 9" key="1">
    <citation type="submission" date="2019-02" db="EMBL/GenBank/DDBJ databases">
        <title>Sequencing the genomes of 1000 actinobacteria strains.</title>
        <authorList>
            <person name="Klenk H.-P."/>
        </authorList>
    </citation>
    <scope>NUCLEOTIDE SEQUENCE [LARGE SCALE GENOMIC DNA]</scope>
    <source>
        <strain evidence="8 9">DSM 17364</strain>
    </source>
</reference>
<sequence>MIVTLTANPSLDRTIELASELARGGVQRATATHAQPAGKGVNVSRAVAAAGQDTLAVLPGDATDPLVLGLGADSLPHRALPIGAGLRSNITLTEPDGTTTKINEPGPLLGAEAQDQLCALVEEASDGADWLVLAGSLPPGVEPDFYARLTATLRRDLGDLCPKIAVDTSGAPLSALFDGGHGLGAAAVPTLLKPNAEELAELVGETTEAELESDPLQAVAAARKLIAAGAEAVLATLGAAGAVLVTADGAWQGSHAPVTARSTVGAGDSSLAGFVLADQAGLARPDCLRRAVAYGAAAASLPGSTIPTPAHTTEDAVRVVPLTGKD</sequence>
<evidence type="ECO:0000256" key="5">
    <source>
        <dbReference type="ARBA" id="ARBA00022840"/>
    </source>
</evidence>
<dbReference type="NCBIfam" id="TIGR03168">
    <property type="entry name" value="1-PFK"/>
    <property type="match status" value="1"/>
</dbReference>
<organism evidence="8 9">
    <name type="scientific">Zhihengliuella halotolerans</name>
    <dbReference type="NCBI Taxonomy" id="370736"/>
    <lineage>
        <taxon>Bacteria</taxon>
        <taxon>Bacillati</taxon>
        <taxon>Actinomycetota</taxon>
        <taxon>Actinomycetes</taxon>
        <taxon>Micrococcales</taxon>
        <taxon>Micrococcaceae</taxon>
        <taxon>Zhihengliuella</taxon>
    </lineage>
</organism>
<proteinExistence type="inferred from homology"/>
<dbReference type="AlphaFoldDB" id="A0A4Q8AEE5"/>
<dbReference type="PROSITE" id="PS00584">
    <property type="entry name" value="PFKB_KINASES_2"/>
    <property type="match status" value="1"/>
</dbReference>
<keyword evidence="5" id="KW-0067">ATP-binding</keyword>
<dbReference type="OrthoDB" id="9801219at2"/>
<dbReference type="PANTHER" id="PTHR46566:SF5">
    <property type="entry name" value="1-PHOSPHOFRUCTOKINASE"/>
    <property type="match status" value="1"/>
</dbReference>
<dbReference type="Proteomes" id="UP000292685">
    <property type="component" value="Unassembled WGS sequence"/>
</dbReference>
<dbReference type="SUPFAM" id="SSF53613">
    <property type="entry name" value="Ribokinase-like"/>
    <property type="match status" value="1"/>
</dbReference>
<keyword evidence="4 8" id="KW-0418">Kinase</keyword>
<feature type="domain" description="Carbohydrate kinase PfkB" evidence="7">
    <location>
        <begin position="11"/>
        <end position="309"/>
    </location>
</feature>
<keyword evidence="2 6" id="KW-0808">Transferase</keyword>
<dbReference type="RefSeq" id="WP_130451151.1">
    <property type="nucleotide sequence ID" value="NZ_SHLA01000001.1"/>
</dbReference>
<protein>
    <submittedName>
        <fullName evidence="8">1-phosphofructokinase</fullName>
    </submittedName>
</protein>
<evidence type="ECO:0000259" key="7">
    <source>
        <dbReference type="Pfam" id="PF00294"/>
    </source>
</evidence>
<name>A0A4Q8AEE5_9MICC</name>
<evidence type="ECO:0000256" key="4">
    <source>
        <dbReference type="ARBA" id="ARBA00022777"/>
    </source>
</evidence>
<dbReference type="EMBL" id="SHLA01000001">
    <property type="protein sequence ID" value="RZU62598.1"/>
    <property type="molecule type" value="Genomic_DNA"/>
</dbReference>
<dbReference type="InterPro" id="IPR011611">
    <property type="entry name" value="PfkB_dom"/>
</dbReference>
<evidence type="ECO:0000256" key="1">
    <source>
        <dbReference type="ARBA" id="ARBA00010688"/>
    </source>
</evidence>
<dbReference type="InterPro" id="IPR002173">
    <property type="entry name" value="Carboh/pur_kinase_PfkB_CS"/>
</dbReference>
<keyword evidence="3" id="KW-0547">Nucleotide-binding</keyword>
<accession>A0A4Q8AEE5</accession>
<evidence type="ECO:0000256" key="2">
    <source>
        <dbReference type="ARBA" id="ARBA00022679"/>
    </source>
</evidence>
<gene>
    <name evidence="8" type="ORF">EV380_2196</name>
</gene>
<dbReference type="PIRSF" id="PIRSF000535">
    <property type="entry name" value="1PFK/6PFK/LacC"/>
    <property type="match status" value="1"/>
</dbReference>
<dbReference type="GO" id="GO:0005829">
    <property type="term" value="C:cytosol"/>
    <property type="evidence" value="ECO:0007669"/>
    <property type="project" value="TreeGrafter"/>
</dbReference>
<dbReference type="Pfam" id="PF00294">
    <property type="entry name" value="PfkB"/>
    <property type="match status" value="1"/>
</dbReference>
<dbReference type="InterPro" id="IPR029056">
    <property type="entry name" value="Ribokinase-like"/>
</dbReference>
<dbReference type="GO" id="GO:0008443">
    <property type="term" value="F:phosphofructokinase activity"/>
    <property type="evidence" value="ECO:0007669"/>
    <property type="project" value="TreeGrafter"/>
</dbReference>
<evidence type="ECO:0000313" key="9">
    <source>
        <dbReference type="Proteomes" id="UP000292685"/>
    </source>
</evidence>